<evidence type="ECO:0000313" key="3">
    <source>
        <dbReference type="Proteomes" id="UP000649328"/>
    </source>
</evidence>
<evidence type="ECO:0000313" key="2">
    <source>
        <dbReference type="EMBL" id="KAF7999063.1"/>
    </source>
</evidence>
<dbReference type="InterPro" id="IPR036457">
    <property type="entry name" value="PPM-type-like_dom_sf"/>
</dbReference>
<proteinExistence type="predicted"/>
<name>A0A8H7GNY3_9ASCO</name>
<dbReference type="OrthoDB" id="60843at2759"/>
<comment type="caution">
    <text evidence="2">The sequence shown here is derived from an EMBL/GenBank/DDBJ whole genome shotgun (WGS) entry which is preliminary data.</text>
</comment>
<protein>
    <recommendedName>
        <fullName evidence="4">PPM-type phosphatase domain-containing protein</fullName>
    </recommendedName>
</protein>
<organism evidence="2 3">
    <name type="scientific">Metschnikowia pulcherrima</name>
    <dbReference type="NCBI Taxonomy" id="27326"/>
    <lineage>
        <taxon>Eukaryota</taxon>
        <taxon>Fungi</taxon>
        <taxon>Dikarya</taxon>
        <taxon>Ascomycota</taxon>
        <taxon>Saccharomycotina</taxon>
        <taxon>Pichiomycetes</taxon>
        <taxon>Metschnikowiaceae</taxon>
        <taxon>Metschnikowia</taxon>
    </lineage>
</organism>
<accession>A0A8H7GNY3</accession>
<sequence length="436" mass="48400">MQIPSNQEQNSKKIQKLFVRSSVLVLEKRLDNDSGYGSSCEVRKMNKKPLEEYSAGTSKNRLSMNPSKKLVRVARPECPLLEPFSPGSTAIHTEFDSGKTMLELENEARSETNSETELGEVKDVSSEDPTSIEVQQLKDNESRENPYISGGPLEETKGAELKEDACLEHQNFQADISTKGWTSAEPSLIGPHLRGVDSYFYSVSEDGSTFLFGVFDALNSLDVNANQESFSTGMRDAAKDALEDIREVKALTPLEVTQVAYEKAMLDLNVPAGSTAALIGTIDAARKLQLSYTGTPWACLFRDKELLDQTRLRSDAESGVYHFVKTPLEVYQSPSMVDIRAKQVFATMEQDTWGLQKGDIVLVTTNGLYKRLSSNEILEHIDHCLEKGRGMRFLATDLVKSAIEKNDSQKSDDDEPISADKHDVAEDIVVLVMRVV</sequence>
<feature type="region of interest" description="Disordered" evidence="1">
    <location>
        <begin position="106"/>
        <end position="131"/>
    </location>
</feature>
<dbReference type="Proteomes" id="UP000649328">
    <property type="component" value="Unassembled WGS sequence"/>
</dbReference>
<dbReference type="AlphaFoldDB" id="A0A8H7GNY3"/>
<keyword evidence="3" id="KW-1185">Reference proteome</keyword>
<evidence type="ECO:0000256" key="1">
    <source>
        <dbReference type="SAM" id="MobiDB-lite"/>
    </source>
</evidence>
<gene>
    <name evidence="2" type="ORF">HF325_006595</name>
</gene>
<evidence type="ECO:0008006" key="4">
    <source>
        <dbReference type="Google" id="ProtNLM"/>
    </source>
</evidence>
<reference evidence="2" key="1">
    <citation type="submission" date="2020-10" db="EMBL/GenBank/DDBJ databases">
        <title>The Whole-Genome Sequence of Metschnikowia persimmonesis, a Novel Endophytic Yeast Species Isolated from Medicinal Plant Diospyros kaki Thumb.</title>
        <authorList>
            <person name="Rahmat E."/>
            <person name="Kang Y."/>
        </authorList>
    </citation>
    <scope>NUCLEOTIDE SEQUENCE</scope>
    <source>
        <strain evidence="2">KIOM G15050</strain>
    </source>
</reference>
<dbReference type="Gene3D" id="3.60.40.10">
    <property type="entry name" value="PPM-type phosphatase domain"/>
    <property type="match status" value="1"/>
</dbReference>
<dbReference type="EMBL" id="JACBPP010000010">
    <property type="protein sequence ID" value="KAF7999063.1"/>
    <property type="molecule type" value="Genomic_DNA"/>
</dbReference>
<dbReference type="SUPFAM" id="SSF81606">
    <property type="entry name" value="PP2C-like"/>
    <property type="match status" value="1"/>
</dbReference>